<feature type="signal peptide" evidence="1">
    <location>
        <begin position="1"/>
        <end position="21"/>
    </location>
</feature>
<organism evidence="2 3">
    <name type="scientific">Vibrio ezurae NBRC 102218</name>
    <dbReference type="NCBI Taxonomy" id="1219080"/>
    <lineage>
        <taxon>Bacteria</taxon>
        <taxon>Pseudomonadati</taxon>
        <taxon>Pseudomonadota</taxon>
        <taxon>Gammaproteobacteria</taxon>
        <taxon>Vibrionales</taxon>
        <taxon>Vibrionaceae</taxon>
        <taxon>Vibrio</taxon>
    </lineage>
</organism>
<dbReference type="RefSeq" id="WP_021713403.1">
    <property type="nucleotide sequence ID" value="NZ_BATM01000019.1"/>
</dbReference>
<evidence type="ECO:0008006" key="4">
    <source>
        <dbReference type="Google" id="ProtNLM"/>
    </source>
</evidence>
<proteinExistence type="predicted"/>
<protein>
    <recommendedName>
        <fullName evidence="4">Lipocalin-like domain-containing protein</fullName>
    </recommendedName>
</protein>
<dbReference type="EMBL" id="BATM01000019">
    <property type="protein sequence ID" value="GAD79694.1"/>
    <property type="molecule type" value="Genomic_DNA"/>
</dbReference>
<keyword evidence="1" id="KW-0732">Signal</keyword>
<comment type="caution">
    <text evidence="2">The sequence shown here is derived from an EMBL/GenBank/DDBJ whole genome shotgun (WGS) entry which is preliminary data.</text>
</comment>
<evidence type="ECO:0000256" key="1">
    <source>
        <dbReference type="SAM" id="SignalP"/>
    </source>
</evidence>
<sequence length="153" mass="16530">MNIKGAPLFLLICMSASTASANSSMLTGAWKCSSILPVSWLESVSIYSPDGSIQAFANSITQADHRALEYDFFLEGTWKLEGKVLTTNVEIVEAVAKNADAKNDIDKIKSLESISSKEEIILLNSTQLKTKSESGKVSDCTRVVSAHALKNKS</sequence>
<reference evidence="2 3" key="1">
    <citation type="submission" date="2013-09" db="EMBL/GenBank/DDBJ databases">
        <title>Whole genome shotgun sequence of Vibrio ezurae NBRC 102218.</title>
        <authorList>
            <person name="Yoshida I."/>
            <person name="Hosoyama A."/>
            <person name="Numata M."/>
            <person name="Hashimoto M."/>
            <person name="Hosoyama Y."/>
            <person name="Tsuchikane K."/>
            <person name="Noguchi M."/>
            <person name="Hirakata S."/>
            <person name="Ichikawa N."/>
            <person name="Ohji S."/>
            <person name="Yamazoe A."/>
            <person name="Fujita N."/>
        </authorList>
    </citation>
    <scope>NUCLEOTIDE SEQUENCE [LARGE SCALE GENOMIC DNA]</scope>
    <source>
        <strain evidence="2 3">NBRC 102218</strain>
    </source>
</reference>
<accession>U3CEJ7</accession>
<evidence type="ECO:0000313" key="2">
    <source>
        <dbReference type="EMBL" id="GAD79694.1"/>
    </source>
</evidence>
<gene>
    <name evidence="2" type="ORF">VEZ01S_19_01090</name>
</gene>
<dbReference type="Proteomes" id="UP000016562">
    <property type="component" value="Unassembled WGS sequence"/>
</dbReference>
<name>U3CEJ7_9VIBR</name>
<evidence type="ECO:0000313" key="3">
    <source>
        <dbReference type="Proteomes" id="UP000016562"/>
    </source>
</evidence>
<dbReference type="OrthoDB" id="9985797at2"/>
<feature type="chain" id="PRO_5004639417" description="Lipocalin-like domain-containing protein" evidence="1">
    <location>
        <begin position="22"/>
        <end position="153"/>
    </location>
</feature>
<dbReference type="AlphaFoldDB" id="U3CEJ7"/>
<keyword evidence="3" id="KW-1185">Reference proteome</keyword>